<comment type="caution">
    <text evidence="2">The sequence shown here is derived from an EMBL/GenBank/DDBJ whole genome shotgun (WGS) entry which is preliminary data.</text>
</comment>
<dbReference type="EMBL" id="JANCNS010000003">
    <property type="protein sequence ID" value="MCP9201039.1"/>
    <property type="molecule type" value="Genomic_DNA"/>
</dbReference>
<keyword evidence="1" id="KW-0472">Membrane</keyword>
<proteinExistence type="predicted"/>
<keyword evidence="1" id="KW-0812">Transmembrane</keyword>
<protein>
    <submittedName>
        <fullName evidence="2">TIGR02117 family protein</fullName>
    </submittedName>
</protein>
<reference evidence="2" key="1">
    <citation type="submission" date="2022-07" db="EMBL/GenBank/DDBJ databases">
        <title>Gramela sediminis sp. nov., isolated from deep-sea sediment of the Indian Ocean.</title>
        <authorList>
            <person name="Shi H."/>
        </authorList>
    </citation>
    <scope>NUCLEOTIDE SEQUENCE</scope>
    <source>
        <strain evidence="2">GC03-9</strain>
    </source>
</reference>
<dbReference type="InterPro" id="IPR011727">
    <property type="entry name" value="CHP02117"/>
</dbReference>
<keyword evidence="3" id="KW-1185">Reference proteome</keyword>
<organism evidence="2 3">
    <name type="scientific">Christiangramia oceanisediminis</name>
    <dbReference type="NCBI Taxonomy" id="2920386"/>
    <lineage>
        <taxon>Bacteria</taxon>
        <taxon>Pseudomonadati</taxon>
        <taxon>Bacteroidota</taxon>
        <taxon>Flavobacteriia</taxon>
        <taxon>Flavobacteriales</taxon>
        <taxon>Flavobacteriaceae</taxon>
        <taxon>Christiangramia</taxon>
    </lineage>
</organism>
<name>A0A9X2RBG4_9FLAO</name>
<dbReference type="RefSeq" id="WP_241552707.1">
    <property type="nucleotide sequence ID" value="NZ_JANCNS010000003.1"/>
</dbReference>
<evidence type="ECO:0000313" key="2">
    <source>
        <dbReference type="EMBL" id="MCP9201039.1"/>
    </source>
</evidence>
<dbReference type="Pfam" id="PF09601">
    <property type="entry name" value="DUF2459"/>
    <property type="match status" value="1"/>
</dbReference>
<keyword evidence="1" id="KW-1133">Transmembrane helix</keyword>
<evidence type="ECO:0000313" key="3">
    <source>
        <dbReference type="Proteomes" id="UP001155280"/>
    </source>
</evidence>
<dbReference type="NCBIfam" id="TIGR02117">
    <property type="entry name" value="chp_urease_rgn"/>
    <property type="match status" value="1"/>
</dbReference>
<dbReference type="AlphaFoldDB" id="A0A9X2RBG4"/>
<dbReference type="Proteomes" id="UP001155280">
    <property type="component" value="Unassembled WGS sequence"/>
</dbReference>
<accession>A0A9X2RBG4</accession>
<evidence type="ECO:0000256" key="1">
    <source>
        <dbReference type="SAM" id="Phobius"/>
    </source>
</evidence>
<sequence>MQQFFRFLKNLFLLVLTPAVIYLLLNLIGAIIPVNSGSNAENGKIKIYLIQNGTHTDIVLPVSNKILNWQETIPESRFPVPGETAYYAFGWGDLEFYRTTPQWDDLQLTTAATSLFLNTPSAIHVTRMDFPEKRNHIQLSLSEVQYRKLSEYILKHFETDKNGTPVPLDFSYTQDDLFFASRSSFHAFRTCNTWVNSALKYAGLEACLWTAFSQVIFWKYS</sequence>
<feature type="transmembrane region" description="Helical" evidence="1">
    <location>
        <begin position="12"/>
        <end position="32"/>
    </location>
</feature>
<gene>
    <name evidence="2" type="ORF">MKO06_14065</name>
</gene>